<dbReference type="SUPFAM" id="SSF51735">
    <property type="entry name" value="NAD(P)-binding Rossmann-fold domains"/>
    <property type="match status" value="1"/>
</dbReference>
<dbReference type="OrthoDB" id="3941538at2759"/>
<proteinExistence type="inferred from homology"/>
<keyword evidence="5" id="KW-0560">Oxidoreductase</keyword>
<dbReference type="Proteomes" id="UP001152649">
    <property type="component" value="Unassembled WGS sequence"/>
</dbReference>
<dbReference type="GO" id="GO:0034079">
    <property type="term" value="P:butanediol biosynthetic process"/>
    <property type="evidence" value="ECO:0007669"/>
    <property type="project" value="TreeGrafter"/>
</dbReference>
<dbReference type="EMBL" id="CAJVPG010000003">
    <property type="protein sequence ID" value="CAG8220499.1"/>
    <property type="molecule type" value="Genomic_DNA"/>
</dbReference>
<comment type="caution">
    <text evidence="8">The sequence shown here is derived from an EMBL/GenBank/DDBJ whole genome shotgun (WGS) entry which is preliminary data.</text>
</comment>
<evidence type="ECO:0000259" key="7">
    <source>
        <dbReference type="SMART" id="SM00829"/>
    </source>
</evidence>
<evidence type="ECO:0000256" key="1">
    <source>
        <dbReference type="ARBA" id="ARBA00001947"/>
    </source>
</evidence>
<dbReference type="InterPro" id="IPR036291">
    <property type="entry name" value="NAD(P)-bd_dom_sf"/>
</dbReference>
<dbReference type="GO" id="GO:0005737">
    <property type="term" value="C:cytoplasm"/>
    <property type="evidence" value="ECO:0007669"/>
    <property type="project" value="TreeGrafter"/>
</dbReference>
<protein>
    <recommendedName>
        <fullName evidence="7">Enoyl reductase (ER) domain-containing protein</fullName>
    </recommendedName>
</protein>
<evidence type="ECO:0000256" key="3">
    <source>
        <dbReference type="ARBA" id="ARBA00022723"/>
    </source>
</evidence>
<dbReference type="GO" id="GO:0008270">
    <property type="term" value="F:zinc ion binding"/>
    <property type="evidence" value="ECO:0007669"/>
    <property type="project" value="InterPro"/>
</dbReference>
<reference evidence="8" key="1">
    <citation type="submission" date="2021-07" db="EMBL/GenBank/DDBJ databases">
        <authorList>
            <person name="Branca A.L. A."/>
        </authorList>
    </citation>
    <scope>NUCLEOTIDE SEQUENCE</scope>
</reference>
<dbReference type="CDD" id="cd08233">
    <property type="entry name" value="butanediol_DH_like"/>
    <property type="match status" value="1"/>
</dbReference>
<dbReference type="InterPro" id="IPR002328">
    <property type="entry name" value="ADH_Zn_CS"/>
</dbReference>
<dbReference type="SMART" id="SM00829">
    <property type="entry name" value="PKS_ER"/>
    <property type="match status" value="1"/>
</dbReference>
<keyword evidence="3 6" id="KW-0479">Metal-binding</keyword>
<gene>
    <name evidence="8" type="ORF">PSALAMII_LOCUS34</name>
</gene>
<evidence type="ECO:0000256" key="4">
    <source>
        <dbReference type="ARBA" id="ARBA00022833"/>
    </source>
</evidence>
<dbReference type="InterPro" id="IPR013149">
    <property type="entry name" value="ADH-like_C"/>
</dbReference>
<accession>A0A9W4I2C8</accession>
<dbReference type="Pfam" id="PF08240">
    <property type="entry name" value="ADH_N"/>
    <property type="match status" value="1"/>
</dbReference>
<name>A0A9W4I2C8_9EURO</name>
<dbReference type="SUPFAM" id="SSF50129">
    <property type="entry name" value="GroES-like"/>
    <property type="match status" value="1"/>
</dbReference>
<keyword evidence="4 6" id="KW-0862">Zinc</keyword>
<dbReference type="PANTHER" id="PTHR43161:SF23">
    <property type="entry name" value="(R,R)-BUTANEDIOL DEHYDROGENASE-RELATED"/>
    <property type="match status" value="1"/>
</dbReference>
<feature type="domain" description="Enoyl reductase (ER)" evidence="7">
    <location>
        <begin position="8"/>
        <end position="349"/>
    </location>
</feature>
<evidence type="ECO:0000313" key="9">
    <source>
        <dbReference type="Proteomes" id="UP001152649"/>
    </source>
</evidence>
<sequence length="353" mass="38054">MKSVRFHGRGDVRVDEVEEPVCGKGQVKMRPAYAGICGTDLHEYTGGPVLIPTQPHHITGSTYPVSMGHEFAGIVEEIGEGVVNVFPGQRAVVRPTIFDGTCTACKQGYNHCCKNIGFIGLSGYGGGMSKKIVAPAGHFYPIPDSVSLEAAALIEPLAVAWHAVDISPFKTGDSVLVVGGGPIGLGVVQVLKLHGAKNVMVSEVVDNRKKLCLYYGATHILDPREINVAQKTRELTDRIGADVIFDAAGVEKAIISAIPACRTQGTIVNIAVWEKSPTLPVNQLMYNEVRYMGAALFDESSFVDTIRALSYGQLKPEAMITSRISQDEVVDKGFKALLEHRDQHCKILVDVQS</sequence>
<comment type="cofactor">
    <cofactor evidence="1 6">
        <name>Zn(2+)</name>
        <dbReference type="ChEBI" id="CHEBI:29105"/>
    </cofactor>
</comment>
<organism evidence="8 9">
    <name type="scientific">Penicillium salamii</name>
    <dbReference type="NCBI Taxonomy" id="1612424"/>
    <lineage>
        <taxon>Eukaryota</taxon>
        <taxon>Fungi</taxon>
        <taxon>Dikarya</taxon>
        <taxon>Ascomycota</taxon>
        <taxon>Pezizomycotina</taxon>
        <taxon>Eurotiomycetes</taxon>
        <taxon>Eurotiomycetidae</taxon>
        <taxon>Eurotiales</taxon>
        <taxon>Aspergillaceae</taxon>
        <taxon>Penicillium</taxon>
    </lineage>
</organism>
<comment type="similarity">
    <text evidence="2 6">Belongs to the zinc-containing alcohol dehydrogenase family.</text>
</comment>
<dbReference type="InterPro" id="IPR020843">
    <property type="entry name" value="ER"/>
</dbReference>
<evidence type="ECO:0000256" key="5">
    <source>
        <dbReference type="ARBA" id="ARBA00023002"/>
    </source>
</evidence>
<evidence type="ECO:0000313" key="8">
    <source>
        <dbReference type="EMBL" id="CAG8220499.1"/>
    </source>
</evidence>
<dbReference type="Pfam" id="PF00107">
    <property type="entry name" value="ADH_zinc_N"/>
    <property type="match status" value="1"/>
</dbReference>
<dbReference type="InterPro" id="IPR011032">
    <property type="entry name" value="GroES-like_sf"/>
</dbReference>
<dbReference type="PROSITE" id="PS00059">
    <property type="entry name" value="ADH_ZINC"/>
    <property type="match status" value="1"/>
</dbReference>
<dbReference type="InterPro" id="IPR013154">
    <property type="entry name" value="ADH-like_N"/>
</dbReference>
<evidence type="ECO:0000256" key="6">
    <source>
        <dbReference type="RuleBase" id="RU361277"/>
    </source>
</evidence>
<dbReference type="PANTHER" id="PTHR43161">
    <property type="entry name" value="SORBITOL DEHYDROGENASE"/>
    <property type="match status" value="1"/>
</dbReference>
<keyword evidence="9" id="KW-1185">Reference proteome</keyword>
<dbReference type="AlphaFoldDB" id="A0A9W4I2C8"/>
<evidence type="ECO:0000256" key="2">
    <source>
        <dbReference type="ARBA" id="ARBA00008072"/>
    </source>
</evidence>
<dbReference type="GO" id="GO:0000721">
    <property type="term" value="F:(R,R)-butanediol dehydrogenase activity"/>
    <property type="evidence" value="ECO:0007669"/>
    <property type="project" value="TreeGrafter"/>
</dbReference>
<dbReference type="Gene3D" id="3.40.50.720">
    <property type="entry name" value="NAD(P)-binding Rossmann-like Domain"/>
    <property type="match status" value="1"/>
</dbReference>
<dbReference type="Gene3D" id="3.90.180.10">
    <property type="entry name" value="Medium-chain alcohol dehydrogenases, catalytic domain"/>
    <property type="match status" value="1"/>
</dbReference>